<reference evidence="3" key="2">
    <citation type="submission" date="2013-12" db="EMBL/GenBank/DDBJ databases">
        <title>Evolution of pathogenesis and genome organization in the Tremellales.</title>
        <authorList>
            <person name="Cuomo C."/>
            <person name="Litvintseva A."/>
            <person name="Heitman J."/>
            <person name="Chen Y."/>
            <person name="Sun S."/>
            <person name="Springer D."/>
            <person name="Dromer F."/>
            <person name="Young S."/>
            <person name="Zeng Q."/>
            <person name="Chapman S."/>
            <person name="Gujja S."/>
            <person name="Saif S."/>
            <person name="Birren B."/>
        </authorList>
    </citation>
    <scope>NUCLEOTIDE SEQUENCE [LARGE SCALE GENOMIC DNA]</scope>
    <source>
        <strain evidence="3">BCC8398</strain>
    </source>
</reference>
<dbReference type="STRING" id="1296120.A0A1B9GIC2"/>
<evidence type="ECO:0000313" key="2">
    <source>
        <dbReference type="EMBL" id="OCF30824.1"/>
    </source>
</evidence>
<sequence length="286" mass="30640">MSTLATANLSSDEEDADFVPQEHKSKSRPKRKIKSGDKAKRERTAREGSASASATSSSSDSGSSDVEGGQNNEKEREAKRLKVEDEVAERRRKAKEEFQRMKAEISGAPALSEPSSAPGAEEGTVGGAGAKSAKVEMVEVLRPTRFAGEVFFERVQLPADDPVAIAYLSRRTETEERAAALTGGDADGERKDDAAAIAGESTMQHADTGHSSPQPESVLSTSVLASSSSSQPAQTPSSAPKSKPKGPMRRKPRQSLEAMSAALDKGKKMTTLEKSLRHHDANRKWY</sequence>
<dbReference type="OrthoDB" id="2565071at2759"/>
<feature type="compositionally biased region" description="Basic and acidic residues" evidence="1">
    <location>
        <begin position="264"/>
        <end position="286"/>
    </location>
</feature>
<protein>
    <recommendedName>
        <fullName evidence="4">SWR1-complex protein 5</fullName>
    </recommendedName>
</protein>
<feature type="region of interest" description="Disordered" evidence="1">
    <location>
        <begin position="171"/>
        <end position="286"/>
    </location>
</feature>
<reference evidence="2 3" key="1">
    <citation type="submission" date="2013-07" db="EMBL/GenBank/DDBJ databases">
        <title>The Genome Sequence of Cryptococcus heveanensis BCC8398.</title>
        <authorList>
            <consortium name="The Broad Institute Genome Sequencing Platform"/>
            <person name="Cuomo C."/>
            <person name="Litvintseva A."/>
            <person name="Chen Y."/>
            <person name="Heitman J."/>
            <person name="Sun S."/>
            <person name="Springer D."/>
            <person name="Dromer F."/>
            <person name="Young S.K."/>
            <person name="Zeng Q."/>
            <person name="Gargeya S."/>
            <person name="Fitzgerald M."/>
            <person name="Abouelleil A."/>
            <person name="Alvarado L."/>
            <person name="Berlin A.M."/>
            <person name="Chapman S.B."/>
            <person name="Dewar J."/>
            <person name="Goldberg J."/>
            <person name="Griggs A."/>
            <person name="Gujja S."/>
            <person name="Hansen M."/>
            <person name="Howarth C."/>
            <person name="Imamovic A."/>
            <person name="Larimer J."/>
            <person name="McCowan C."/>
            <person name="Murphy C."/>
            <person name="Pearson M."/>
            <person name="Priest M."/>
            <person name="Roberts A."/>
            <person name="Saif S."/>
            <person name="Shea T."/>
            <person name="Sykes S."/>
            <person name="Wortman J."/>
            <person name="Nusbaum C."/>
            <person name="Birren B."/>
        </authorList>
    </citation>
    <scope>NUCLEOTIDE SEQUENCE [LARGE SCALE GENOMIC DNA]</scope>
    <source>
        <strain evidence="2 3">BCC8398</strain>
    </source>
</reference>
<evidence type="ECO:0000313" key="3">
    <source>
        <dbReference type="Proteomes" id="UP000092666"/>
    </source>
</evidence>
<accession>A0A1B9GIC2</accession>
<feature type="region of interest" description="Disordered" evidence="1">
    <location>
        <begin position="1"/>
        <end position="131"/>
    </location>
</feature>
<feature type="compositionally biased region" description="Low complexity" evidence="1">
    <location>
        <begin position="217"/>
        <end position="241"/>
    </location>
</feature>
<name>A0A1B9GIC2_9TREE</name>
<evidence type="ECO:0000256" key="1">
    <source>
        <dbReference type="SAM" id="MobiDB-lite"/>
    </source>
</evidence>
<dbReference type="EMBL" id="KV700141">
    <property type="protein sequence ID" value="OCF30824.1"/>
    <property type="molecule type" value="Genomic_DNA"/>
</dbReference>
<gene>
    <name evidence="2" type="ORF">I316_07547</name>
</gene>
<feature type="compositionally biased region" description="Polar residues" evidence="1">
    <location>
        <begin position="1"/>
        <end position="10"/>
    </location>
</feature>
<evidence type="ECO:0008006" key="4">
    <source>
        <dbReference type="Google" id="ProtNLM"/>
    </source>
</evidence>
<feature type="compositionally biased region" description="Low complexity" evidence="1">
    <location>
        <begin position="47"/>
        <end position="65"/>
    </location>
</feature>
<feature type="compositionally biased region" description="Basic and acidic residues" evidence="1">
    <location>
        <begin position="34"/>
        <end position="46"/>
    </location>
</feature>
<proteinExistence type="predicted"/>
<dbReference type="Proteomes" id="UP000092666">
    <property type="component" value="Unassembled WGS sequence"/>
</dbReference>
<organism evidence="2 3">
    <name type="scientific">Kwoniella heveanensis BCC8398</name>
    <dbReference type="NCBI Taxonomy" id="1296120"/>
    <lineage>
        <taxon>Eukaryota</taxon>
        <taxon>Fungi</taxon>
        <taxon>Dikarya</taxon>
        <taxon>Basidiomycota</taxon>
        <taxon>Agaricomycotina</taxon>
        <taxon>Tremellomycetes</taxon>
        <taxon>Tremellales</taxon>
        <taxon>Cryptococcaceae</taxon>
        <taxon>Kwoniella</taxon>
    </lineage>
</organism>
<dbReference type="AlphaFoldDB" id="A0A1B9GIC2"/>
<feature type="compositionally biased region" description="Basic and acidic residues" evidence="1">
    <location>
        <begin position="72"/>
        <end position="103"/>
    </location>
</feature>
<keyword evidence="3" id="KW-1185">Reference proteome</keyword>
<feature type="compositionally biased region" description="Polar residues" evidence="1">
    <location>
        <begin position="201"/>
        <end position="215"/>
    </location>
</feature>
<feature type="compositionally biased region" description="Basic residues" evidence="1">
    <location>
        <begin position="242"/>
        <end position="253"/>
    </location>
</feature>